<keyword evidence="1" id="KW-1133">Transmembrane helix</keyword>
<dbReference type="PIRSF" id="PIRSF030042">
    <property type="entry name" value="UCP030042"/>
    <property type="match status" value="1"/>
</dbReference>
<evidence type="ECO:0000313" key="3">
    <source>
        <dbReference type="EMBL" id="TBL75744.1"/>
    </source>
</evidence>
<dbReference type="InterPro" id="IPR025508">
    <property type="entry name" value="DUF4395"/>
</dbReference>
<dbReference type="AlphaFoldDB" id="A0A4V2J3V3"/>
<evidence type="ECO:0000313" key="4">
    <source>
        <dbReference type="Proteomes" id="UP000293142"/>
    </source>
</evidence>
<dbReference type="Pfam" id="PF14340">
    <property type="entry name" value="DUF4395"/>
    <property type="match status" value="1"/>
</dbReference>
<dbReference type="RefSeq" id="WP_131015656.1">
    <property type="nucleotide sequence ID" value="NZ_SIRE01000016.1"/>
</dbReference>
<feature type="transmembrane region" description="Helical" evidence="1">
    <location>
        <begin position="82"/>
        <end position="102"/>
    </location>
</feature>
<reference evidence="3 4" key="1">
    <citation type="submission" date="2019-02" db="EMBL/GenBank/DDBJ databases">
        <title>Paenibacillus sp. nov., isolated from surface-sterilized tissue of Thalictrum simplex L.</title>
        <authorList>
            <person name="Tuo L."/>
        </authorList>
    </citation>
    <scope>NUCLEOTIDE SEQUENCE [LARGE SCALE GENOMIC DNA]</scope>
    <source>
        <strain evidence="3 4">N2SHLJ1</strain>
    </source>
</reference>
<keyword evidence="1" id="KW-0812">Transmembrane</keyword>
<dbReference type="EMBL" id="SIRE01000016">
    <property type="protein sequence ID" value="TBL75744.1"/>
    <property type="molecule type" value="Genomic_DNA"/>
</dbReference>
<comment type="caution">
    <text evidence="3">The sequence shown here is derived from an EMBL/GenBank/DDBJ whole genome shotgun (WGS) entry which is preliminary data.</text>
</comment>
<dbReference type="Proteomes" id="UP000293142">
    <property type="component" value="Unassembled WGS sequence"/>
</dbReference>
<organism evidence="3 4">
    <name type="scientific">Paenibacillus thalictri</name>
    <dbReference type="NCBI Taxonomy" id="2527873"/>
    <lineage>
        <taxon>Bacteria</taxon>
        <taxon>Bacillati</taxon>
        <taxon>Bacillota</taxon>
        <taxon>Bacilli</taxon>
        <taxon>Bacillales</taxon>
        <taxon>Paenibacillaceae</taxon>
        <taxon>Paenibacillus</taxon>
    </lineage>
</organism>
<name>A0A4V2J3V3_9BACL</name>
<protein>
    <submittedName>
        <fullName evidence="3">DUF4395 domain-containing protein</fullName>
    </submittedName>
</protein>
<keyword evidence="1" id="KW-0472">Membrane</keyword>
<feature type="transmembrane region" description="Helical" evidence="1">
    <location>
        <begin position="108"/>
        <end position="131"/>
    </location>
</feature>
<evidence type="ECO:0000259" key="2">
    <source>
        <dbReference type="Pfam" id="PF14340"/>
    </source>
</evidence>
<evidence type="ECO:0000256" key="1">
    <source>
        <dbReference type="SAM" id="Phobius"/>
    </source>
</evidence>
<gene>
    <name evidence="3" type="ORF">EYB31_22430</name>
</gene>
<accession>A0A4V2J3V3</accession>
<sequence length="142" mass="16303">MNQPAHSIPRPLVRTNQAFIVLSVVLTWITGAYWILLLPLIAGLAGILFDYNPVIRLAKRFLTKHPSEYTPEDANQQKFNQLIAIFLLFLGYFSFFVGWTALAYIATIMVALAATIAILGFCIGCFIYYQWTQYRYRKSRKT</sequence>
<keyword evidence="4" id="KW-1185">Reference proteome</keyword>
<proteinExistence type="predicted"/>
<dbReference type="InterPro" id="IPR016942">
    <property type="entry name" value="UCP030042"/>
</dbReference>
<feature type="domain" description="DUF4395" evidence="2">
    <location>
        <begin position="8"/>
        <end position="132"/>
    </location>
</feature>
<feature type="transmembrane region" description="Helical" evidence="1">
    <location>
        <begin position="20"/>
        <end position="49"/>
    </location>
</feature>
<dbReference type="OrthoDB" id="2376580at2"/>